<feature type="domain" description="RmlD-like substrate binding" evidence="2">
    <location>
        <begin position="409"/>
        <end position="720"/>
    </location>
</feature>
<keyword evidence="1" id="KW-1133">Transmembrane helix</keyword>
<feature type="transmembrane region" description="Helical" evidence="1">
    <location>
        <begin position="57"/>
        <end position="80"/>
    </location>
</feature>
<organism evidence="4 5">
    <name type="scientific">Gossypium anomalum</name>
    <dbReference type="NCBI Taxonomy" id="47600"/>
    <lineage>
        <taxon>Eukaryota</taxon>
        <taxon>Viridiplantae</taxon>
        <taxon>Streptophyta</taxon>
        <taxon>Embryophyta</taxon>
        <taxon>Tracheophyta</taxon>
        <taxon>Spermatophyta</taxon>
        <taxon>Magnoliopsida</taxon>
        <taxon>eudicotyledons</taxon>
        <taxon>Gunneridae</taxon>
        <taxon>Pentapetalae</taxon>
        <taxon>rosids</taxon>
        <taxon>malvids</taxon>
        <taxon>Malvales</taxon>
        <taxon>Malvaceae</taxon>
        <taxon>Malvoideae</taxon>
        <taxon>Gossypium</taxon>
    </lineage>
</organism>
<dbReference type="SUPFAM" id="SSF51735">
    <property type="entry name" value="NAD(P)-binding Rossmann-fold domains"/>
    <property type="match status" value="1"/>
</dbReference>
<keyword evidence="1" id="KW-0472">Membrane</keyword>
<sequence length="724" mass="80451">MFFGHADGLSEHRSPRDQLLADPESLEDDFKLDSSETILYAASFEELAGDNLQYDTIIWVSISLLLVLAWGVGIIMLLYLPFRRYVLQKDISSRKLYVTPSEIVYEVSRPSFIPFWGTITIDKHVPLSKVIDIIIEQGWLQSVYGIHTFRVESIAHGKAAPVDELQVQGVANPALLRRVIVREAARAIQEVGRGWKLSTVTGEVETASRMTSSFTEGQPILRSPAKGWKMTASPRHSSVERRAMVPGELFMQKLEEVNKSVKKIEFLIEKSQASSEPEVTCNIFRVSSWCSINMLFPRPSTETDYNFELGCNAIASLISRIQSLNSSCPFGEEPNQTMRNVGISGSLWDYPLFCNDSVILLWSAEQRCLESLCGKVSLDEVNKLVKPEPFSSFHPKLQSSRKEEMSAKKVLVVGGTGYLGQHLLQGFSEIQATTPFALAFTYNSFPPQPLLLAFPTSFAFHVDLKTGLGFDSISQQFGQPDVVVNCAARSVPRACENDPDAAISINVPSSLVNWLSSFAQSDNTLLIHLSTDQVYEGVKSFYKEEDEALPVNVYGKSKVAAEQFISEKWSNFAILRSSIIFGPQTVSPVPKSLPIQWIDGVLSKGDEVESFYDEYRCPVYVKDVVAIIRTLIDKWLSEGKKMQLLLNVGGPDRVSRVQMAEAVAQIRGYDSSLIKPVSASSVDRGVKSPADISMDITKLVQKLNICPTPFKDGVKLTLEAEAKN</sequence>
<evidence type="ECO:0008006" key="6">
    <source>
        <dbReference type="Google" id="ProtNLM"/>
    </source>
</evidence>
<dbReference type="InterPro" id="IPR029903">
    <property type="entry name" value="RmlD-like-bd"/>
</dbReference>
<dbReference type="Proteomes" id="UP000701853">
    <property type="component" value="Chromosome 11"/>
</dbReference>
<dbReference type="PANTHER" id="PTHR43242">
    <property type="entry name" value="NAD(P)-BINDING ROSSMANN-FOLD SUPERFAMILY PROTEIN"/>
    <property type="match status" value="1"/>
</dbReference>
<dbReference type="Pfam" id="PF24649">
    <property type="entry name" value="DUF7642"/>
    <property type="match status" value="1"/>
</dbReference>
<dbReference type="InterPro" id="IPR056059">
    <property type="entry name" value="DUF7642"/>
</dbReference>
<gene>
    <name evidence="4" type="ORF">CXB51_030459</name>
</gene>
<dbReference type="Pfam" id="PF04321">
    <property type="entry name" value="RmlD_sub_bind"/>
    <property type="match status" value="1"/>
</dbReference>
<comment type="caution">
    <text evidence="4">The sequence shown here is derived from an EMBL/GenBank/DDBJ whole genome shotgun (WGS) entry which is preliminary data.</text>
</comment>
<dbReference type="OrthoDB" id="6235964at2759"/>
<proteinExistence type="predicted"/>
<evidence type="ECO:0000313" key="4">
    <source>
        <dbReference type="EMBL" id="KAG8477411.1"/>
    </source>
</evidence>
<evidence type="ECO:0000259" key="3">
    <source>
        <dbReference type="Pfam" id="PF24649"/>
    </source>
</evidence>
<dbReference type="AlphaFoldDB" id="A0A8J6CNJ0"/>
<dbReference type="EMBL" id="JAHUZN010000011">
    <property type="protein sequence ID" value="KAG8477411.1"/>
    <property type="molecule type" value="Genomic_DNA"/>
</dbReference>
<evidence type="ECO:0000256" key="1">
    <source>
        <dbReference type="SAM" id="Phobius"/>
    </source>
</evidence>
<keyword evidence="1" id="KW-0812">Transmembrane</keyword>
<name>A0A8J6CNJ0_9ROSI</name>
<dbReference type="PANTHER" id="PTHR43242:SF1">
    <property type="entry name" value="NAD(P)-BINDING ROSSMANN-FOLD SUPERFAMILY PROTEIN"/>
    <property type="match status" value="1"/>
</dbReference>
<keyword evidence="5" id="KW-1185">Reference proteome</keyword>
<evidence type="ECO:0000259" key="2">
    <source>
        <dbReference type="Pfam" id="PF04321"/>
    </source>
</evidence>
<feature type="domain" description="DUF7642" evidence="3">
    <location>
        <begin position="89"/>
        <end position="188"/>
    </location>
</feature>
<evidence type="ECO:0000313" key="5">
    <source>
        <dbReference type="Proteomes" id="UP000701853"/>
    </source>
</evidence>
<accession>A0A8J6CNJ0</accession>
<reference evidence="4 5" key="1">
    <citation type="journal article" date="2021" name="bioRxiv">
        <title>The Gossypium anomalum genome as a resource for cotton improvement and evolutionary analysis of hybrid incompatibility.</title>
        <authorList>
            <person name="Grover C.E."/>
            <person name="Yuan D."/>
            <person name="Arick M.A."/>
            <person name="Miller E.R."/>
            <person name="Hu G."/>
            <person name="Peterson D.G."/>
            <person name="Wendel J.F."/>
            <person name="Udall J.A."/>
        </authorList>
    </citation>
    <scope>NUCLEOTIDE SEQUENCE [LARGE SCALE GENOMIC DNA]</scope>
    <source>
        <strain evidence="4">JFW-Udall</strain>
        <tissue evidence="4">Leaf</tissue>
    </source>
</reference>
<dbReference type="Gene3D" id="3.40.50.720">
    <property type="entry name" value="NAD(P)-binding Rossmann-like Domain"/>
    <property type="match status" value="1"/>
</dbReference>
<protein>
    <recommendedName>
        <fullName evidence="6">RmlD-like substrate binding domain-containing protein</fullName>
    </recommendedName>
</protein>
<dbReference type="CDD" id="cd05254">
    <property type="entry name" value="dTDP_HR_like_SDR_e"/>
    <property type="match status" value="1"/>
</dbReference>
<dbReference type="InterPro" id="IPR036291">
    <property type="entry name" value="NAD(P)-bd_dom_sf"/>
</dbReference>